<evidence type="ECO:0000313" key="3">
    <source>
        <dbReference type="Proteomes" id="UP000028547"/>
    </source>
</evidence>
<dbReference type="AlphaFoldDB" id="A0A084SKA5"/>
<proteinExistence type="predicted"/>
<gene>
    <name evidence="2" type="ORF">Q664_38130</name>
</gene>
<dbReference type="Proteomes" id="UP000028547">
    <property type="component" value="Unassembled WGS sequence"/>
</dbReference>
<dbReference type="EMBL" id="JPMI01000273">
    <property type="protein sequence ID" value="KFA88890.1"/>
    <property type="molecule type" value="Genomic_DNA"/>
</dbReference>
<dbReference type="Pfam" id="PF15579">
    <property type="entry name" value="Imm52"/>
    <property type="match status" value="1"/>
</dbReference>
<sequence length="234" mass="26437">MDTYDAAVYWGCRVESAEVCARRAETFFRLLSECDPIYTRWFEKADSRKKALQLRFEPTAETFTRFFKKRGYRLGNVGFTLGAWTGHEEDERGGAVRFTCGDDAVGALNNCLLDLPREEPGSERVLTVPVLARLLRAMVLAWEPDCGVVFSDAYQRVREHPVGQPYTGWLMYFSHRMGEMPPLPEPVRVEPVEDQGSLVILTPERFNGHEPAHAALADHVRALLDGAGLLKSLF</sequence>
<comment type="caution">
    <text evidence="2">The sequence shown here is derived from an EMBL/GenBank/DDBJ whole genome shotgun (WGS) entry which is preliminary data.</text>
</comment>
<feature type="domain" description="Immunity protein 52" evidence="1">
    <location>
        <begin position="2"/>
        <end position="233"/>
    </location>
</feature>
<accession>A0A084SKA5</accession>
<evidence type="ECO:0000313" key="2">
    <source>
        <dbReference type="EMBL" id="KFA88890.1"/>
    </source>
</evidence>
<evidence type="ECO:0000259" key="1">
    <source>
        <dbReference type="Pfam" id="PF15579"/>
    </source>
</evidence>
<protein>
    <recommendedName>
        <fullName evidence="1">Immunity protein 52 domain-containing protein</fullName>
    </recommendedName>
</protein>
<reference evidence="2 3" key="1">
    <citation type="submission" date="2014-07" db="EMBL/GenBank/DDBJ databases">
        <title>Draft Genome Sequence of Gephyronic Acid Producer, Cystobacter violaceus Strain Cb vi76.</title>
        <authorList>
            <person name="Stevens D.C."/>
            <person name="Young J."/>
            <person name="Carmichael R."/>
            <person name="Tan J."/>
            <person name="Taylor R.E."/>
        </authorList>
    </citation>
    <scope>NUCLEOTIDE SEQUENCE [LARGE SCALE GENOMIC DNA]</scope>
    <source>
        <strain evidence="2 3">Cb vi76</strain>
    </source>
</reference>
<organism evidence="2 3">
    <name type="scientific">Archangium violaceum Cb vi76</name>
    <dbReference type="NCBI Taxonomy" id="1406225"/>
    <lineage>
        <taxon>Bacteria</taxon>
        <taxon>Pseudomonadati</taxon>
        <taxon>Myxococcota</taxon>
        <taxon>Myxococcia</taxon>
        <taxon>Myxococcales</taxon>
        <taxon>Cystobacterineae</taxon>
        <taxon>Archangiaceae</taxon>
        <taxon>Archangium</taxon>
    </lineage>
</organism>
<dbReference type="InterPro" id="IPR028969">
    <property type="entry name" value="Imm52"/>
</dbReference>
<name>A0A084SKA5_9BACT</name>